<dbReference type="Gene3D" id="1.20.1740.10">
    <property type="entry name" value="Amino acid/polyamine transporter I"/>
    <property type="match status" value="1"/>
</dbReference>
<dbReference type="NCBIfam" id="TIGR00912">
    <property type="entry name" value="2A0309"/>
    <property type="match status" value="1"/>
</dbReference>
<dbReference type="STRING" id="318464.IO99_14200"/>
<feature type="transmembrane region" description="Helical" evidence="8">
    <location>
        <begin position="338"/>
        <end position="357"/>
    </location>
</feature>
<keyword evidence="10" id="KW-1185">Reference proteome</keyword>
<dbReference type="RefSeq" id="WP_035134346.1">
    <property type="nucleotide sequence ID" value="NZ_JPMD01000034.1"/>
</dbReference>
<sequence>MKNKGFIEEFALFASLSVSMIGVGVFYAPAIVAKYVGADSWISAIIAGIAICLILFCIYEIVKINKYKDITPILKDTYGGVLGTIISLIYSLVIIIVLAFSLRVFSEVITMYLLVNTPTEVIIITFIFIGMYLSRGGLANVVHFNEIAFWVMFLPLAIILLLTLPEANFKNLLPIGASPIQNYFISSFEMLFLFNGFSIAFILIPYVREKGKIGPILRRSSLFVGLFYVIIFILVSATLSSVQTAESIFPTITMLQSISSRSGFLEKWDGLVMSLWVIFYFTSFANIYYFASSILKESLNLDDIRTSSMIYVPIVYLAAMIPKSIIEVRNFKFGYLRIGFITTIIVVIGITLLLSYIKKRRMQSEE</sequence>
<dbReference type="eggNOG" id="COG0814">
    <property type="taxonomic scope" value="Bacteria"/>
</dbReference>
<evidence type="ECO:0000256" key="2">
    <source>
        <dbReference type="ARBA" id="ARBA00007998"/>
    </source>
</evidence>
<dbReference type="EMBL" id="JPMD01000034">
    <property type="protein sequence ID" value="KEZ85535.1"/>
    <property type="molecule type" value="Genomic_DNA"/>
</dbReference>
<gene>
    <name evidence="9" type="ORF">IO99_14200</name>
</gene>
<name>A0A084J9A1_9CLOT</name>
<feature type="transmembrane region" description="Helical" evidence="8">
    <location>
        <begin position="270"/>
        <end position="289"/>
    </location>
</feature>
<reference evidence="9 10" key="1">
    <citation type="submission" date="2014-07" db="EMBL/GenBank/DDBJ databases">
        <title>Draft genome of Clostridium sulfidigenes 113A isolated from sediments associated with methane hydrate from Krishna Godavari basin.</title>
        <authorList>
            <person name="Honkalas V.S."/>
            <person name="Dabir A.P."/>
            <person name="Arora P."/>
            <person name="Dhakephalkar P.K."/>
        </authorList>
    </citation>
    <scope>NUCLEOTIDE SEQUENCE [LARGE SCALE GENOMIC DNA]</scope>
    <source>
        <strain evidence="9 10">113A</strain>
    </source>
</reference>
<feature type="transmembrane region" description="Helical" evidence="8">
    <location>
        <begin position="144"/>
        <end position="164"/>
    </location>
</feature>
<keyword evidence="5 8" id="KW-0812">Transmembrane</keyword>
<keyword evidence="6 8" id="KW-1133">Transmembrane helix</keyword>
<feature type="transmembrane region" description="Helical" evidence="8">
    <location>
        <begin position="41"/>
        <end position="59"/>
    </location>
</feature>
<keyword evidence="4" id="KW-0309">Germination</keyword>
<feature type="transmembrane region" description="Helical" evidence="8">
    <location>
        <begin position="108"/>
        <end position="132"/>
    </location>
</feature>
<evidence type="ECO:0000256" key="5">
    <source>
        <dbReference type="ARBA" id="ARBA00022692"/>
    </source>
</evidence>
<comment type="subcellular location">
    <subcellularLocation>
        <location evidence="1">Membrane</location>
        <topology evidence="1">Multi-pass membrane protein</topology>
    </subcellularLocation>
</comment>
<comment type="caution">
    <text evidence="9">The sequence shown here is derived from an EMBL/GenBank/DDBJ whole genome shotgun (WGS) entry which is preliminary data.</text>
</comment>
<evidence type="ECO:0000256" key="4">
    <source>
        <dbReference type="ARBA" id="ARBA00022544"/>
    </source>
</evidence>
<comment type="similarity">
    <text evidence="2">Belongs to the amino acid-polyamine-organocation (APC) superfamily. Spore germination protein (SGP) (TC 2.A.3.9) family.</text>
</comment>
<dbReference type="Proteomes" id="UP000028542">
    <property type="component" value="Unassembled WGS sequence"/>
</dbReference>
<keyword evidence="7 8" id="KW-0472">Membrane</keyword>
<evidence type="ECO:0000256" key="7">
    <source>
        <dbReference type="ARBA" id="ARBA00023136"/>
    </source>
</evidence>
<organism evidence="9 10">
    <name type="scientific">Clostridium sulfidigenes</name>
    <dbReference type="NCBI Taxonomy" id="318464"/>
    <lineage>
        <taxon>Bacteria</taxon>
        <taxon>Bacillati</taxon>
        <taxon>Bacillota</taxon>
        <taxon>Clostridia</taxon>
        <taxon>Eubacteriales</taxon>
        <taxon>Clostridiaceae</taxon>
        <taxon>Clostridium</taxon>
    </lineage>
</organism>
<proteinExistence type="inferred from homology"/>
<dbReference type="PANTHER" id="PTHR34975">
    <property type="entry name" value="SPORE GERMINATION PROTEIN A2"/>
    <property type="match status" value="1"/>
</dbReference>
<protein>
    <submittedName>
        <fullName evidence="9">Spore gernimation protein</fullName>
    </submittedName>
</protein>
<evidence type="ECO:0000256" key="8">
    <source>
        <dbReference type="SAM" id="Phobius"/>
    </source>
</evidence>
<feature type="transmembrane region" description="Helical" evidence="8">
    <location>
        <begin position="184"/>
        <end position="207"/>
    </location>
</feature>
<accession>A0A084J9A1</accession>
<evidence type="ECO:0000256" key="6">
    <source>
        <dbReference type="ARBA" id="ARBA00022989"/>
    </source>
</evidence>
<keyword evidence="3" id="KW-0813">Transport</keyword>
<dbReference type="PANTHER" id="PTHR34975:SF2">
    <property type="entry name" value="SPORE GERMINATION PROTEIN A2"/>
    <property type="match status" value="1"/>
</dbReference>
<feature type="transmembrane region" description="Helical" evidence="8">
    <location>
        <begin position="309"/>
        <end position="326"/>
    </location>
</feature>
<evidence type="ECO:0000313" key="9">
    <source>
        <dbReference type="EMBL" id="KEZ85535.1"/>
    </source>
</evidence>
<dbReference type="GO" id="GO:0016020">
    <property type="term" value="C:membrane"/>
    <property type="evidence" value="ECO:0007669"/>
    <property type="project" value="UniProtKB-SubCell"/>
</dbReference>
<evidence type="ECO:0000313" key="10">
    <source>
        <dbReference type="Proteomes" id="UP000028542"/>
    </source>
</evidence>
<dbReference type="GO" id="GO:0009847">
    <property type="term" value="P:spore germination"/>
    <property type="evidence" value="ECO:0007669"/>
    <property type="project" value="InterPro"/>
</dbReference>
<dbReference type="Pfam" id="PF03845">
    <property type="entry name" value="Spore_permease"/>
    <property type="match status" value="1"/>
</dbReference>
<dbReference type="InterPro" id="IPR004761">
    <property type="entry name" value="Spore_GerAB"/>
</dbReference>
<evidence type="ECO:0000256" key="1">
    <source>
        <dbReference type="ARBA" id="ARBA00004141"/>
    </source>
</evidence>
<feature type="transmembrane region" description="Helical" evidence="8">
    <location>
        <begin position="12"/>
        <end position="35"/>
    </location>
</feature>
<feature type="transmembrane region" description="Helical" evidence="8">
    <location>
        <begin position="219"/>
        <end position="239"/>
    </location>
</feature>
<evidence type="ECO:0000256" key="3">
    <source>
        <dbReference type="ARBA" id="ARBA00022448"/>
    </source>
</evidence>
<feature type="transmembrane region" description="Helical" evidence="8">
    <location>
        <begin position="80"/>
        <end position="102"/>
    </location>
</feature>
<dbReference type="AlphaFoldDB" id="A0A084J9A1"/>